<name>A0A6N8SJS0_9HYPH</name>
<keyword evidence="2" id="KW-1185">Reference proteome</keyword>
<gene>
    <name evidence="1" type="ORF">GR138_22425</name>
</gene>
<proteinExistence type="predicted"/>
<dbReference type="EMBL" id="WUMK01000009">
    <property type="protein sequence ID" value="MXN47968.1"/>
    <property type="molecule type" value="Genomic_DNA"/>
</dbReference>
<evidence type="ECO:0000313" key="1">
    <source>
        <dbReference type="EMBL" id="MXN47968.1"/>
    </source>
</evidence>
<organism evidence="1 2">
    <name type="scientific">Shinella kummerowiae</name>
    <dbReference type="NCBI Taxonomy" id="417745"/>
    <lineage>
        <taxon>Bacteria</taxon>
        <taxon>Pseudomonadati</taxon>
        <taxon>Pseudomonadota</taxon>
        <taxon>Alphaproteobacteria</taxon>
        <taxon>Hyphomicrobiales</taxon>
        <taxon>Rhizobiaceae</taxon>
        <taxon>Shinella</taxon>
    </lineage>
</organism>
<dbReference type="RefSeq" id="WP_160861477.1">
    <property type="nucleotide sequence ID" value="NZ_WUMK01000009.1"/>
</dbReference>
<dbReference type="Proteomes" id="UP000435802">
    <property type="component" value="Unassembled WGS sequence"/>
</dbReference>
<evidence type="ECO:0000313" key="2">
    <source>
        <dbReference type="Proteomes" id="UP000435802"/>
    </source>
</evidence>
<dbReference type="Pfam" id="PF12570">
    <property type="entry name" value="DUF3750"/>
    <property type="match status" value="1"/>
</dbReference>
<reference evidence="1 2" key="1">
    <citation type="submission" date="2019-12" db="EMBL/GenBank/DDBJ databases">
        <title>Shinella kummerowiae sp. nov., a symbiotic bacterium isolated from root nodules of the herbal legume Kummerowia stipulacea.</title>
        <authorList>
            <person name="Gao J."/>
        </authorList>
    </citation>
    <scope>NUCLEOTIDE SEQUENCE [LARGE SCALE GENOMIC DNA]</scope>
    <source>
        <strain evidence="1 2">CCBAU 25048</strain>
    </source>
</reference>
<sequence length="245" mass="26635">MKLLRNVLVLFLVIYLMPALAAAGFWYVKDRPQSWREANWKSAGVLPRAEDTPRATIHIFSAATGGMKGAIASHAWIVTKEANAKTYNRYDKVGWGTPVRKNGYAPDAYWYSNTPRVVVSVSGDEAARLIPKIEKAIAAYPYSKPGGYRIWPGPNSNTFVAHVLRSVPELGVVLPPDAVGRDYLPEGRLFAIDPDGKDVHATLYGLLGVSAGLRSGLELHIMGLVAGVDFSRPAIKIPAIGRIGI</sequence>
<accession>A0A6N8SJS0</accession>
<protein>
    <submittedName>
        <fullName evidence="1">DUF3750 domain-containing protein</fullName>
    </submittedName>
</protein>
<comment type="caution">
    <text evidence="1">The sequence shown here is derived from an EMBL/GenBank/DDBJ whole genome shotgun (WGS) entry which is preliminary data.</text>
</comment>
<dbReference type="AlphaFoldDB" id="A0A6N8SJS0"/>
<dbReference type="InterPro" id="IPR022224">
    <property type="entry name" value="DUF3750"/>
</dbReference>
<dbReference type="OrthoDB" id="199084at2"/>